<dbReference type="GO" id="GO:0005737">
    <property type="term" value="C:cytoplasm"/>
    <property type="evidence" value="ECO:0007669"/>
    <property type="project" value="UniProtKB-SubCell"/>
</dbReference>
<name>A0AAD5U5G3_9FUNG</name>
<comment type="caution">
    <text evidence="24">The sequence shown here is derived from an EMBL/GenBank/DDBJ whole genome shotgun (WGS) entry which is preliminary data.</text>
</comment>
<dbReference type="Gene3D" id="3.30.200.20">
    <property type="entry name" value="Phosphorylase Kinase, domain 1"/>
    <property type="match status" value="1"/>
</dbReference>
<dbReference type="Gene3D" id="1.10.510.10">
    <property type="entry name" value="Transferase(Phosphotransferase) domain 1"/>
    <property type="match status" value="1"/>
</dbReference>
<feature type="compositionally biased region" description="Basic and acidic residues" evidence="22">
    <location>
        <begin position="417"/>
        <end position="427"/>
    </location>
</feature>
<evidence type="ECO:0000256" key="7">
    <source>
        <dbReference type="ARBA" id="ARBA00022517"/>
    </source>
</evidence>
<evidence type="ECO:0000256" key="21">
    <source>
        <dbReference type="PIRSR" id="PIRSR038147-3"/>
    </source>
</evidence>
<comment type="cofactor">
    <cofactor evidence="1 21">
        <name>Mg(2+)</name>
        <dbReference type="ChEBI" id="CHEBI:18420"/>
    </cofactor>
</comment>
<dbReference type="SMART" id="SM00090">
    <property type="entry name" value="RIO"/>
    <property type="match status" value="1"/>
</dbReference>
<dbReference type="EMBL" id="JADGJW010000076">
    <property type="protein sequence ID" value="KAJ3224934.1"/>
    <property type="molecule type" value="Genomic_DNA"/>
</dbReference>
<dbReference type="PROSITE" id="PS01245">
    <property type="entry name" value="RIO1"/>
    <property type="match status" value="1"/>
</dbReference>
<keyword evidence="13" id="KW-0378">Hydrolase</keyword>
<evidence type="ECO:0000256" key="1">
    <source>
        <dbReference type="ARBA" id="ARBA00001946"/>
    </source>
</evidence>
<evidence type="ECO:0000256" key="9">
    <source>
        <dbReference type="ARBA" id="ARBA00022679"/>
    </source>
</evidence>
<keyword evidence="10" id="KW-0479">Metal-binding</keyword>
<evidence type="ECO:0000256" key="13">
    <source>
        <dbReference type="ARBA" id="ARBA00022801"/>
    </source>
</evidence>
<dbReference type="InterPro" id="IPR018934">
    <property type="entry name" value="RIO_dom"/>
</dbReference>
<evidence type="ECO:0000259" key="23">
    <source>
        <dbReference type="SMART" id="SM00090"/>
    </source>
</evidence>
<evidence type="ECO:0000256" key="8">
    <source>
        <dbReference type="ARBA" id="ARBA00022527"/>
    </source>
</evidence>
<keyword evidence="9" id="KW-0808">Transferase</keyword>
<evidence type="ECO:0000256" key="14">
    <source>
        <dbReference type="ARBA" id="ARBA00022840"/>
    </source>
</evidence>
<feature type="compositionally biased region" description="Basic residues" evidence="22">
    <location>
        <begin position="428"/>
        <end position="453"/>
    </location>
</feature>
<evidence type="ECO:0000256" key="4">
    <source>
        <dbReference type="ARBA" id="ARBA00012513"/>
    </source>
</evidence>
<feature type="binding site" evidence="21">
    <location>
        <position position="201"/>
    </location>
    <ligand>
        <name>Mg(2+)</name>
        <dbReference type="ChEBI" id="CHEBI:18420"/>
    </ligand>
</feature>
<feature type="binding site" evidence="20">
    <location>
        <position position="150"/>
    </location>
    <ligand>
        <name>ATP</name>
        <dbReference type="ChEBI" id="CHEBI:30616"/>
    </ligand>
</feature>
<feature type="active site" description="4-aspartylphosphate intermediate" evidence="19">
    <location>
        <position position="213"/>
    </location>
</feature>
<evidence type="ECO:0000256" key="5">
    <source>
        <dbReference type="ARBA" id="ARBA00016038"/>
    </source>
</evidence>
<dbReference type="InterPro" id="IPR017407">
    <property type="entry name" value="Ser/Thr_kinase_Rio1"/>
</dbReference>
<keyword evidence="8" id="KW-0723">Serine/threonine-protein kinase</keyword>
<feature type="binding site" evidence="21">
    <location>
        <position position="213"/>
    </location>
    <ligand>
        <name>Mg(2+)</name>
        <dbReference type="ChEBI" id="CHEBI:18420"/>
    </ligand>
</feature>
<keyword evidence="7" id="KW-0690">Ribosome biogenesis</keyword>
<evidence type="ECO:0000256" key="18">
    <source>
        <dbReference type="ARBA" id="ARBA00068838"/>
    </source>
</evidence>
<dbReference type="PIRSF" id="PIRSF038147">
    <property type="entry name" value="Ser/Thr_PK_RIO1"/>
    <property type="match status" value="1"/>
</dbReference>
<dbReference type="Proteomes" id="UP001211065">
    <property type="component" value="Unassembled WGS sequence"/>
</dbReference>
<dbReference type="GO" id="GO:0046872">
    <property type="term" value="F:metal ion binding"/>
    <property type="evidence" value="ECO:0007669"/>
    <property type="project" value="UniProtKB-KW"/>
</dbReference>
<feature type="compositionally biased region" description="Acidic residues" evidence="22">
    <location>
        <begin position="376"/>
        <end position="404"/>
    </location>
</feature>
<dbReference type="InterPro" id="IPR000687">
    <property type="entry name" value="RIO_kinase"/>
</dbReference>
<organism evidence="24 25">
    <name type="scientific">Clydaea vesicula</name>
    <dbReference type="NCBI Taxonomy" id="447962"/>
    <lineage>
        <taxon>Eukaryota</taxon>
        <taxon>Fungi</taxon>
        <taxon>Fungi incertae sedis</taxon>
        <taxon>Chytridiomycota</taxon>
        <taxon>Chytridiomycota incertae sedis</taxon>
        <taxon>Chytridiomycetes</taxon>
        <taxon>Lobulomycetales</taxon>
        <taxon>Lobulomycetaceae</taxon>
        <taxon>Clydaea</taxon>
    </lineage>
</organism>
<evidence type="ECO:0000256" key="15">
    <source>
        <dbReference type="ARBA" id="ARBA00022842"/>
    </source>
</evidence>
<dbReference type="EC" id="2.7.11.1" evidence="4"/>
<keyword evidence="11 20" id="KW-0547">Nucleotide-binding</keyword>
<evidence type="ECO:0000256" key="10">
    <source>
        <dbReference type="ARBA" id="ARBA00022723"/>
    </source>
</evidence>
<comment type="similarity">
    <text evidence="3">Belongs to the protein kinase superfamily. RIO-type Ser/Thr kinase family.</text>
</comment>
<keyword evidence="15" id="KW-0460">Magnesium</keyword>
<feature type="binding site" evidence="20">
    <location>
        <position position="148"/>
    </location>
    <ligand>
        <name>ATP</name>
        <dbReference type="ChEBI" id="CHEBI:30616"/>
    </ligand>
</feature>
<gene>
    <name evidence="24" type="primary">RIO1</name>
    <name evidence="24" type="ORF">HK099_007654</name>
</gene>
<dbReference type="PANTHER" id="PTHR45723">
    <property type="entry name" value="SERINE/THREONINE-PROTEIN KINASE RIO1"/>
    <property type="match status" value="1"/>
</dbReference>
<feature type="active site" description="Proton acceptor" evidence="19">
    <location>
        <position position="196"/>
    </location>
</feature>
<evidence type="ECO:0000313" key="24">
    <source>
        <dbReference type="EMBL" id="KAJ3224934.1"/>
    </source>
</evidence>
<evidence type="ECO:0000256" key="20">
    <source>
        <dbReference type="PIRSR" id="PIRSR038147-2"/>
    </source>
</evidence>
<dbReference type="InterPro" id="IPR011009">
    <property type="entry name" value="Kinase-like_dom_sf"/>
</dbReference>
<feature type="compositionally biased region" description="Basic and acidic residues" evidence="22">
    <location>
        <begin position="454"/>
        <end position="463"/>
    </location>
</feature>
<keyword evidence="6" id="KW-0963">Cytoplasm</keyword>
<dbReference type="Pfam" id="PF01163">
    <property type="entry name" value="RIO1"/>
    <property type="match status" value="1"/>
</dbReference>
<evidence type="ECO:0000256" key="2">
    <source>
        <dbReference type="ARBA" id="ARBA00004496"/>
    </source>
</evidence>
<accession>A0AAD5U5G3</accession>
<dbReference type="AlphaFoldDB" id="A0AAD5U5G3"/>
<evidence type="ECO:0000256" key="6">
    <source>
        <dbReference type="ARBA" id="ARBA00022490"/>
    </source>
</evidence>
<evidence type="ECO:0000256" key="17">
    <source>
        <dbReference type="ARBA" id="ARBA00048679"/>
    </source>
</evidence>
<sequence>MNLIEEEKLYSLIQKKPSGNDKQERATVEQVLDPKTMLILFKLINNDYIHEVHGCISTGKEANVYHATTSDEKNRAIKIYKTSILVFKDRDRYVSGEYRFRNGYCKSNPRKMVKVWAEKEMRNLKRLELAGIPCPQAIVLKKHVLLMGFIGDSKGWAAPRLKDALIEEQATYQNVFEQLLKQMWKMYHLCRLVHADLSEYNLLYYKTTLYMIDVSQSVEHDHPHALEFLRKDCKNVLDYFKKTLEKLPSIRKLFEFIVTDLETISSILKLKNLEKVCYEKVQQHQSCEELDKVLDAYIKHFIDKLLRNVDDEEDDAVFGLTYIPRTLDEVKDVEKEIFRSELSNQDQIYKSVMGISVEKHLDQDLNALNLESENSSSDDDEEEEGEEGEEGESEDDEEGEDAALTEENYRKSRGKILKKDEDKEEKKERKKLVKNERKLKREVKMKKNVKKRKEKETSGKKKK</sequence>
<keyword evidence="14 20" id="KW-0067">ATP-binding</keyword>
<evidence type="ECO:0000256" key="12">
    <source>
        <dbReference type="ARBA" id="ARBA00022777"/>
    </source>
</evidence>
<dbReference type="InterPro" id="IPR051272">
    <property type="entry name" value="RIO-type_Ser/Thr_kinase"/>
</dbReference>
<feature type="binding site" evidence="20">
    <location>
        <position position="78"/>
    </location>
    <ligand>
        <name>ATP</name>
        <dbReference type="ChEBI" id="CHEBI:30616"/>
    </ligand>
</feature>
<reference evidence="24" key="1">
    <citation type="submission" date="2020-05" db="EMBL/GenBank/DDBJ databases">
        <title>Phylogenomic resolution of chytrid fungi.</title>
        <authorList>
            <person name="Stajich J.E."/>
            <person name="Amses K."/>
            <person name="Simmons R."/>
            <person name="Seto K."/>
            <person name="Myers J."/>
            <person name="Bonds A."/>
            <person name="Quandt C.A."/>
            <person name="Barry K."/>
            <person name="Liu P."/>
            <person name="Grigoriev I."/>
            <person name="Longcore J.E."/>
            <person name="James T.Y."/>
        </authorList>
    </citation>
    <scope>NUCLEOTIDE SEQUENCE</scope>
    <source>
        <strain evidence="24">JEL0476</strain>
    </source>
</reference>
<comment type="catalytic activity">
    <reaction evidence="16">
        <text>L-threonyl-[protein] + ATP = O-phospho-L-threonyl-[protein] + ADP + H(+)</text>
        <dbReference type="Rhea" id="RHEA:46608"/>
        <dbReference type="Rhea" id="RHEA-COMP:11060"/>
        <dbReference type="Rhea" id="RHEA-COMP:11605"/>
        <dbReference type="ChEBI" id="CHEBI:15378"/>
        <dbReference type="ChEBI" id="CHEBI:30013"/>
        <dbReference type="ChEBI" id="CHEBI:30616"/>
        <dbReference type="ChEBI" id="CHEBI:61977"/>
        <dbReference type="ChEBI" id="CHEBI:456216"/>
        <dbReference type="EC" id="2.7.11.1"/>
    </reaction>
</comment>
<dbReference type="InterPro" id="IPR018935">
    <property type="entry name" value="RIO_kinase_CS"/>
</dbReference>
<dbReference type="GO" id="GO:0005524">
    <property type="term" value="F:ATP binding"/>
    <property type="evidence" value="ECO:0007669"/>
    <property type="project" value="UniProtKB-KW"/>
</dbReference>
<comment type="catalytic activity">
    <reaction evidence="17">
        <text>L-seryl-[protein] + ATP = O-phospho-L-seryl-[protein] + ADP + H(+)</text>
        <dbReference type="Rhea" id="RHEA:17989"/>
        <dbReference type="Rhea" id="RHEA-COMP:9863"/>
        <dbReference type="Rhea" id="RHEA-COMP:11604"/>
        <dbReference type="ChEBI" id="CHEBI:15378"/>
        <dbReference type="ChEBI" id="CHEBI:29999"/>
        <dbReference type="ChEBI" id="CHEBI:30616"/>
        <dbReference type="ChEBI" id="CHEBI:83421"/>
        <dbReference type="ChEBI" id="CHEBI:456216"/>
        <dbReference type="EC" id="2.7.11.1"/>
    </reaction>
</comment>
<feature type="region of interest" description="Disordered" evidence="22">
    <location>
        <begin position="369"/>
        <end position="463"/>
    </location>
</feature>
<evidence type="ECO:0000313" key="25">
    <source>
        <dbReference type="Proteomes" id="UP001211065"/>
    </source>
</evidence>
<evidence type="ECO:0000256" key="22">
    <source>
        <dbReference type="SAM" id="MobiDB-lite"/>
    </source>
</evidence>
<comment type="subcellular location">
    <subcellularLocation>
        <location evidence="2">Cytoplasm</location>
    </subcellularLocation>
</comment>
<evidence type="ECO:0000256" key="11">
    <source>
        <dbReference type="ARBA" id="ARBA00022741"/>
    </source>
</evidence>
<dbReference type="FunFam" id="3.30.200.20:FF:000148">
    <property type="entry name" value="Serine/threonine-protein kinase RIO1"/>
    <property type="match status" value="1"/>
</dbReference>
<dbReference type="GO" id="GO:0016787">
    <property type="term" value="F:hydrolase activity"/>
    <property type="evidence" value="ECO:0007669"/>
    <property type="project" value="UniProtKB-KW"/>
</dbReference>
<dbReference type="CDD" id="cd05147">
    <property type="entry name" value="RIO1_euk"/>
    <property type="match status" value="1"/>
</dbReference>
<evidence type="ECO:0000256" key="3">
    <source>
        <dbReference type="ARBA" id="ARBA00009196"/>
    </source>
</evidence>
<keyword evidence="25" id="KW-1185">Reference proteome</keyword>
<dbReference type="GO" id="GO:0042254">
    <property type="term" value="P:ribosome biogenesis"/>
    <property type="evidence" value="ECO:0007669"/>
    <property type="project" value="UniProtKB-KW"/>
</dbReference>
<feature type="domain" description="RIO kinase" evidence="23">
    <location>
        <begin position="21"/>
        <end position="259"/>
    </location>
</feature>
<proteinExistence type="inferred from homology"/>
<dbReference type="GO" id="GO:0004674">
    <property type="term" value="F:protein serine/threonine kinase activity"/>
    <property type="evidence" value="ECO:0007669"/>
    <property type="project" value="UniProtKB-KW"/>
</dbReference>
<dbReference type="SUPFAM" id="SSF56112">
    <property type="entry name" value="Protein kinase-like (PK-like)"/>
    <property type="match status" value="1"/>
</dbReference>
<keyword evidence="12 24" id="KW-0418">Kinase</keyword>
<evidence type="ECO:0000256" key="16">
    <source>
        <dbReference type="ARBA" id="ARBA00047899"/>
    </source>
</evidence>
<protein>
    <recommendedName>
        <fullName evidence="5">Serine/threonine-protein kinase RIO1</fullName>
        <ecNumber evidence="4">2.7.11.1</ecNumber>
    </recommendedName>
    <alternativeName>
        <fullName evidence="18">Serine/threonine-protein kinase rio1</fullName>
    </alternativeName>
</protein>
<evidence type="ECO:0000256" key="19">
    <source>
        <dbReference type="PIRSR" id="PIRSR038147-1"/>
    </source>
</evidence>